<evidence type="ECO:0000313" key="1">
    <source>
        <dbReference type="EMBL" id="CAF5024696.1"/>
    </source>
</evidence>
<organism evidence="2 3">
    <name type="scientific">Rotaria magnacalcarata</name>
    <dbReference type="NCBI Taxonomy" id="392030"/>
    <lineage>
        <taxon>Eukaryota</taxon>
        <taxon>Metazoa</taxon>
        <taxon>Spiralia</taxon>
        <taxon>Gnathifera</taxon>
        <taxon>Rotifera</taxon>
        <taxon>Eurotatoria</taxon>
        <taxon>Bdelloidea</taxon>
        <taxon>Philodinida</taxon>
        <taxon>Philodinidae</taxon>
        <taxon>Rotaria</taxon>
    </lineage>
</organism>
<reference evidence="2" key="1">
    <citation type="submission" date="2021-02" db="EMBL/GenBank/DDBJ databases">
        <authorList>
            <person name="Nowell W R."/>
        </authorList>
    </citation>
    <scope>NUCLEOTIDE SEQUENCE</scope>
</reference>
<dbReference type="AlphaFoldDB" id="A0A8S3E4W1"/>
<evidence type="ECO:0000313" key="2">
    <source>
        <dbReference type="EMBL" id="CAF5033666.1"/>
    </source>
</evidence>
<dbReference type="EMBL" id="CAJOBI010213827">
    <property type="protein sequence ID" value="CAF5024696.1"/>
    <property type="molecule type" value="Genomic_DNA"/>
</dbReference>
<comment type="caution">
    <text evidence="2">The sequence shown here is derived from an EMBL/GenBank/DDBJ whole genome shotgun (WGS) entry which is preliminary data.</text>
</comment>
<feature type="non-terminal residue" evidence="2">
    <location>
        <position position="1"/>
    </location>
</feature>
<accession>A0A8S3E4W1</accession>
<gene>
    <name evidence="1" type="ORF">SMN809_LOCUS57807</name>
    <name evidence="2" type="ORF">SMN809_LOCUS58261</name>
</gene>
<protein>
    <submittedName>
        <fullName evidence="2">Uncharacterized protein</fullName>
    </submittedName>
</protein>
<dbReference type="Proteomes" id="UP000676336">
    <property type="component" value="Unassembled WGS sequence"/>
</dbReference>
<dbReference type="Gene3D" id="1.10.275.10">
    <property type="entry name" value="Fumarase/aspartase (N-terminal domain)"/>
    <property type="match status" value="1"/>
</dbReference>
<dbReference type="InterPro" id="IPR024083">
    <property type="entry name" value="Fumarase/histidase_N"/>
</dbReference>
<evidence type="ECO:0000313" key="3">
    <source>
        <dbReference type="Proteomes" id="UP000676336"/>
    </source>
</evidence>
<sequence>MIYFNIGLPTDCMPLPLIEAFGLLKKACAIVNQKFGLANKLS</sequence>
<dbReference type="EMBL" id="CAJOBI010217715">
    <property type="protein sequence ID" value="CAF5033666.1"/>
    <property type="molecule type" value="Genomic_DNA"/>
</dbReference>
<proteinExistence type="predicted"/>
<name>A0A8S3E4W1_9BILA</name>